<dbReference type="InterPro" id="IPR001059">
    <property type="entry name" value="Transl_elong_P/YeiP_cen"/>
</dbReference>
<dbReference type="InterPro" id="IPR008991">
    <property type="entry name" value="Translation_prot_SH3-like_sf"/>
</dbReference>
<organism evidence="12 13">
    <name type="scientific">Candidatus Uhrbacteria bacterium CG10_big_fil_rev_8_21_14_0_10_48_11</name>
    <dbReference type="NCBI Taxonomy" id="1975037"/>
    <lineage>
        <taxon>Bacteria</taxon>
        <taxon>Candidatus Uhriibacteriota</taxon>
    </lineage>
</organism>
<dbReference type="Pfam" id="PF09285">
    <property type="entry name" value="Elong-fact-P_C"/>
    <property type="match status" value="1"/>
</dbReference>
<evidence type="ECO:0000256" key="2">
    <source>
        <dbReference type="ARBA" id="ARBA00004815"/>
    </source>
</evidence>
<evidence type="ECO:0000256" key="4">
    <source>
        <dbReference type="ARBA" id="ARBA00022490"/>
    </source>
</evidence>
<dbReference type="NCBIfam" id="TIGR00038">
    <property type="entry name" value="efp"/>
    <property type="match status" value="1"/>
</dbReference>
<dbReference type="InterPro" id="IPR020599">
    <property type="entry name" value="Transl_elong_fac_P/YeiP"/>
</dbReference>
<dbReference type="FunFam" id="2.40.50.140:FF:000004">
    <property type="entry name" value="Elongation factor P"/>
    <property type="match status" value="1"/>
</dbReference>
<name>A0A2M8LDR7_9BACT</name>
<dbReference type="FunFam" id="2.30.30.30:FF:000003">
    <property type="entry name" value="Elongation factor P"/>
    <property type="match status" value="1"/>
</dbReference>
<dbReference type="GO" id="GO:0043043">
    <property type="term" value="P:peptide biosynthetic process"/>
    <property type="evidence" value="ECO:0007669"/>
    <property type="project" value="InterPro"/>
</dbReference>
<evidence type="ECO:0000313" key="12">
    <source>
        <dbReference type="EMBL" id="PJE75581.1"/>
    </source>
</evidence>
<proteinExistence type="inferred from homology"/>
<sequence length="193" mass="21724">MENTVGSISTLNDIKVGLVLNYEGEPYIVLEARFVRMQQRKPVMQTKMRHLITGKVLEISFKPGDRVETADMARKKVSYLYREGDQFHFMDGDTFEQFSLAATLVGDKAHFLKDGETIDVLYYNDKPINLELPKKVELKVIETEPGARGDTAQGAVLKPAKLETGASINVPLFVKEGDVVRVNTERGEYVERA</sequence>
<dbReference type="InterPro" id="IPR013852">
    <property type="entry name" value="Transl_elong_P/YeiP_CS"/>
</dbReference>
<gene>
    <name evidence="7 12" type="primary">efp</name>
    <name evidence="12" type="ORF">COV04_04110</name>
</gene>
<evidence type="ECO:0000259" key="11">
    <source>
        <dbReference type="SMART" id="SM01185"/>
    </source>
</evidence>
<dbReference type="InterPro" id="IPR013185">
    <property type="entry name" value="Transl_elong_KOW-like"/>
</dbReference>
<dbReference type="HAMAP" id="MF_00141">
    <property type="entry name" value="EF_P"/>
    <property type="match status" value="1"/>
</dbReference>
<keyword evidence="6 7" id="KW-0648">Protein biosynthesis</keyword>
<dbReference type="GO" id="GO:0005829">
    <property type="term" value="C:cytosol"/>
    <property type="evidence" value="ECO:0007669"/>
    <property type="project" value="UniProtKB-ARBA"/>
</dbReference>
<evidence type="ECO:0000256" key="7">
    <source>
        <dbReference type="HAMAP-Rule" id="MF_00141"/>
    </source>
</evidence>
<dbReference type="Gene3D" id="2.40.50.140">
    <property type="entry name" value="Nucleic acid-binding proteins"/>
    <property type="match status" value="2"/>
</dbReference>
<dbReference type="Gene3D" id="2.30.30.30">
    <property type="match status" value="1"/>
</dbReference>
<dbReference type="PANTHER" id="PTHR30053:SF12">
    <property type="entry name" value="ELONGATION FACTOR P (EF-P) FAMILY PROTEIN"/>
    <property type="match status" value="1"/>
</dbReference>
<dbReference type="SUPFAM" id="SSF50249">
    <property type="entry name" value="Nucleic acid-binding proteins"/>
    <property type="match status" value="2"/>
</dbReference>
<dbReference type="InterPro" id="IPR011768">
    <property type="entry name" value="Transl_elongation_fac_P"/>
</dbReference>
<dbReference type="InterPro" id="IPR015365">
    <property type="entry name" value="Elong-fact-P_C"/>
</dbReference>
<dbReference type="FunFam" id="2.40.50.140:FF:000009">
    <property type="entry name" value="Elongation factor P"/>
    <property type="match status" value="1"/>
</dbReference>
<dbReference type="EMBL" id="PFET01000013">
    <property type="protein sequence ID" value="PJE75581.1"/>
    <property type="molecule type" value="Genomic_DNA"/>
</dbReference>
<dbReference type="CDD" id="cd05794">
    <property type="entry name" value="S1_EF-P_repeat_2"/>
    <property type="match status" value="1"/>
</dbReference>
<comment type="similarity">
    <text evidence="3 7 9">Belongs to the elongation factor P family.</text>
</comment>
<dbReference type="InterPro" id="IPR012340">
    <property type="entry name" value="NA-bd_OB-fold"/>
</dbReference>
<evidence type="ECO:0000256" key="9">
    <source>
        <dbReference type="RuleBase" id="RU004389"/>
    </source>
</evidence>
<comment type="subcellular location">
    <subcellularLocation>
        <location evidence="1 7">Cytoplasm</location>
    </subcellularLocation>
</comment>
<evidence type="ECO:0000256" key="8">
    <source>
        <dbReference type="NCBIfam" id="TIGR00038"/>
    </source>
</evidence>
<dbReference type="Pfam" id="PF01132">
    <property type="entry name" value="EFP"/>
    <property type="match status" value="1"/>
</dbReference>
<dbReference type="PANTHER" id="PTHR30053">
    <property type="entry name" value="ELONGATION FACTOR P"/>
    <property type="match status" value="1"/>
</dbReference>
<evidence type="ECO:0000256" key="3">
    <source>
        <dbReference type="ARBA" id="ARBA00009479"/>
    </source>
</evidence>
<dbReference type="Proteomes" id="UP000231152">
    <property type="component" value="Unassembled WGS sequence"/>
</dbReference>
<dbReference type="AlphaFoldDB" id="A0A2M8LDR7"/>
<dbReference type="PIRSF" id="PIRSF005901">
    <property type="entry name" value="EF-P"/>
    <property type="match status" value="1"/>
</dbReference>
<dbReference type="UniPathway" id="UPA00345"/>
<dbReference type="GO" id="GO:0003746">
    <property type="term" value="F:translation elongation factor activity"/>
    <property type="evidence" value="ECO:0007669"/>
    <property type="project" value="UniProtKB-UniRule"/>
</dbReference>
<dbReference type="Pfam" id="PF08207">
    <property type="entry name" value="EFP_N"/>
    <property type="match status" value="1"/>
</dbReference>
<dbReference type="SUPFAM" id="SSF50104">
    <property type="entry name" value="Translation proteins SH3-like domain"/>
    <property type="match status" value="1"/>
</dbReference>
<dbReference type="NCBIfam" id="NF001810">
    <property type="entry name" value="PRK00529.1"/>
    <property type="match status" value="1"/>
</dbReference>
<evidence type="ECO:0000256" key="1">
    <source>
        <dbReference type="ARBA" id="ARBA00004496"/>
    </source>
</evidence>
<reference evidence="12 13" key="1">
    <citation type="submission" date="2017-09" db="EMBL/GenBank/DDBJ databases">
        <title>Depth-based differentiation of microbial function through sediment-hosted aquifers and enrichment of novel symbionts in the deep terrestrial subsurface.</title>
        <authorList>
            <person name="Probst A.J."/>
            <person name="Ladd B."/>
            <person name="Jarett J.K."/>
            <person name="Geller-Mcgrath D.E."/>
            <person name="Sieber C.M."/>
            <person name="Emerson J.B."/>
            <person name="Anantharaman K."/>
            <person name="Thomas B.C."/>
            <person name="Malmstrom R."/>
            <person name="Stieglmeier M."/>
            <person name="Klingl A."/>
            <person name="Woyke T."/>
            <person name="Ryan C.M."/>
            <person name="Banfield J.F."/>
        </authorList>
    </citation>
    <scope>NUCLEOTIDE SEQUENCE [LARGE SCALE GENOMIC DNA]</scope>
    <source>
        <strain evidence="12">CG10_big_fil_rev_8_21_14_0_10_48_11</strain>
    </source>
</reference>
<evidence type="ECO:0000259" key="10">
    <source>
        <dbReference type="SMART" id="SM00841"/>
    </source>
</evidence>
<dbReference type="PROSITE" id="PS01275">
    <property type="entry name" value="EFP"/>
    <property type="match status" value="1"/>
</dbReference>
<accession>A0A2M8LDR7</accession>
<comment type="function">
    <text evidence="7">Involved in peptide bond synthesis. Stimulates efficient translation and peptide-bond synthesis on native or reconstituted 70S ribosomes in vitro. Probably functions indirectly by altering the affinity of the ribosome for aminoacyl-tRNA, thus increasing their reactivity as acceptors for peptidyl transferase.</text>
</comment>
<evidence type="ECO:0000313" key="13">
    <source>
        <dbReference type="Proteomes" id="UP000231152"/>
    </source>
</evidence>
<keyword evidence="4 7" id="KW-0963">Cytoplasm</keyword>
<evidence type="ECO:0000256" key="6">
    <source>
        <dbReference type="ARBA" id="ARBA00022917"/>
    </source>
</evidence>
<keyword evidence="5 7" id="KW-0251">Elongation factor</keyword>
<comment type="pathway">
    <text evidence="2 7">Protein biosynthesis; polypeptide chain elongation.</text>
</comment>
<protein>
    <recommendedName>
        <fullName evidence="7 8">Elongation factor P</fullName>
        <shortName evidence="7">EF-P</shortName>
    </recommendedName>
</protein>
<evidence type="ECO:0000256" key="5">
    <source>
        <dbReference type="ARBA" id="ARBA00022768"/>
    </source>
</evidence>
<dbReference type="InterPro" id="IPR014722">
    <property type="entry name" value="Rib_uL2_dom2"/>
</dbReference>
<dbReference type="SMART" id="SM00841">
    <property type="entry name" value="Elong-fact-P_C"/>
    <property type="match status" value="1"/>
</dbReference>
<comment type="caution">
    <text evidence="12">The sequence shown here is derived from an EMBL/GenBank/DDBJ whole genome shotgun (WGS) entry which is preliminary data.</text>
</comment>
<feature type="domain" description="Elongation factor P C-terminal" evidence="10">
    <location>
        <begin position="136"/>
        <end position="192"/>
    </location>
</feature>
<dbReference type="CDD" id="cd04470">
    <property type="entry name" value="S1_EF-P_repeat_1"/>
    <property type="match status" value="1"/>
</dbReference>
<feature type="domain" description="Translation elongation factor P/YeiP central" evidence="11">
    <location>
        <begin position="74"/>
        <end position="128"/>
    </location>
</feature>
<dbReference type="SMART" id="SM01185">
    <property type="entry name" value="EFP"/>
    <property type="match status" value="1"/>
</dbReference>